<protein>
    <recommendedName>
        <fullName evidence="1">ZSWIM1/3 RNaseH-like domain-containing protein</fullName>
    </recommendedName>
</protein>
<sequence length="110" mass="12934">MRCWVKAFPEVLLIDATHNTHESRYKLFSIMVNDVYGHAFKPSNSSWQDVRVSVIVKDRGELRLLEKEFDDFKLILCHFHVKTISEQRWKRTNTVANRALTGNKSRMPSI</sequence>
<organism evidence="2 3">
    <name type="scientific">Phytophthora megakarya</name>
    <dbReference type="NCBI Taxonomy" id="4795"/>
    <lineage>
        <taxon>Eukaryota</taxon>
        <taxon>Sar</taxon>
        <taxon>Stramenopiles</taxon>
        <taxon>Oomycota</taxon>
        <taxon>Peronosporomycetes</taxon>
        <taxon>Peronosporales</taxon>
        <taxon>Peronosporaceae</taxon>
        <taxon>Phytophthora</taxon>
    </lineage>
</organism>
<proteinExistence type="predicted"/>
<dbReference type="Pfam" id="PF21056">
    <property type="entry name" value="ZSWIM1-3_RNaseH-like"/>
    <property type="match status" value="1"/>
</dbReference>
<feature type="domain" description="ZSWIM1/3 RNaseH-like" evidence="1">
    <location>
        <begin position="1"/>
        <end position="38"/>
    </location>
</feature>
<accession>A0A225VRB6</accession>
<dbReference type="PANTHER" id="PTHR31569">
    <property type="entry name" value="SWIM-TYPE DOMAIN-CONTAINING PROTEIN"/>
    <property type="match status" value="1"/>
</dbReference>
<evidence type="ECO:0000313" key="3">
    <source>
        <dbReference type="Proteomes" id="UP000198211"/>
    </source>
</evidence>
<keyword evidence="3" id="KW-1185">Reference proteome</keyword>
<reference evidence="3" key="1">
    <citation type="submission" date="2017-03" db="EMBL/GenBank/DDBJ databases">
        <title>Phytopthora megakarya and P. palmivora, two closely related causual agents of cacao black pod achieved similar genome size and gene model numbers by different mechanisms.</title>
        <authorList>
            <person name="Ali S."/>
            <person name="Shao J."/>
            <person name="Larry D.J."/>
            <person name="Kronmiller B."/>
            <person name="Shen D."/>
            <person name="Strem M.D."/>
            <person name="Melnick R.L."/>
            <person name="Guiltinan M.J."/>
            <person name="Tyler B.M."/>
            <person name="Meinhardt L.W."/>
            <person name="Bailey B.A."/>
        </authorList>
    </citation>
    <scope>NUCLEOTIDE SEQUENCE [LARGE SCALE GENOMIC DNA]</scope>
    <source>
        <strain evidence="3">zdho120</strain>
    </source>
</reference>
<dbReference type="InterPro" id="IPR048324">
    <property type="entry name" value="ZSWIM1-3_RNaseH-like"/>
</dbReference>
<dbReference type="Proteomes" id="UP000198211">
    <property type="component" value="Unassembled WGS sequence"/>
</dbReference>
<comment type="caution">
    <text evidence="2">The sequence shown here is derived from an EMBL/GenBank/DDBJ whole genome shotgun (WGS) entry which is preliminary data.</text>
</comment>
<dbReference type="InterPro" id="IPR052579">
    <property type="entry name" value="Zinc_finger_SWIM"/>
</dbReference>
<evidence type="ECO:0000313" key="2">
    <source>
        <dbReference type="EMBL" id="OWZ07973.1"/>
    </source>
</evidence>
<dbReference type="EMBL" id="NBNE01003325">
    <property type="protein sequence ID" value="OWZ07973.1"/>
    <property type="molecule type" value="Genomic_DNA"/>
</dbReference>
<dbReference type="PANTHER" id="PTHR31569:SF4">
    <property type="entry name" value="SWIM-TYPE DOMAIN-CONTAINING PROTEIN"/>
    <property type="match status" value="1"/>
</dbReference>
<name>A0A225VRB6_9STRA</name>
<dbReference type="AlphaFoldDB" id="A0A225VRB6"/>
<gene>
    <name evidence="2" type="ORF">PHMEG_00019554</name>
</gene>
<evidence type="ECO:0000259" key="1">
    <source>
        <dbReference type="Pfam" id="PF21056"/>
    </source>
</evidence>